<dbReference type="RefSeq" id="WP_251348071.1">
    <property type="nucleotide sequence ID" value="NZ_JAMQGR010000001.1"/>
</dbReference>
<reference evidence="2 3" key="1">
    <citation type="submission" date="2022-06" db="EMBL/GenBank/DDBJ databases">
        <title>Janthinobacterium kumbetensis sp. nov., isolated from spring water in Turkey.</title>
        <authorList>
            <person name="Inan Bektas K."/>
            <person name="Belduz A.A."/>
            <person name="Canakci S."/>
            <person name="Nalcaoglu A."/>
            <person name="Ceylan E."/>
            <person name="Kati H."/>
        </authorList>
    </citation>
    <scope>NUCLEOTIDE SEQUENCE [LARGE SCALE GENOMIC DNA]</scope>
    <source>
        <strain evidence="2 3">GK</strain>
    </source>
</reference>
<dbReference type="EMBL" id="JAMQGR010000001">
    <property type="protein sequence ID" value="MCM2563976.1"/>
    <property type="molecule type" value="Genomic_DNA"/>
</dbReference>
<protein>
    <submittedName>
        <fullName evidence="2">Uncharacterized protein</fullName>
    </submittedName>
</protein>
<accession>A0ABT0WIS5</accession>
<evidence type="ECO:0000313" key="3">
    <source>
        <dbReference type="Proteomes" id="UP001202243"/>
    </source>
</evidence>
<organism evidence="2 3">
    <name type="scientific">Janthinobacterium kumbetense</name>
    <dbReference type="NCBI Taxonomy" id="2950280"/>
    <lineage>
        <taxon>Bacteria</taxon>
        <taxon>Pseudomonadati</taxon>
        <taxon>Pseudomonadota</taxon>
        <taxon>Betaproteobacteria</taxon>
        <taxon>Burkholderiales</taxon>
        <taxon>Oxalobacteraceae</taxon>
        <taxon>Janthinobacterium</taxon>
    </lineage>
</organism>
<evidence type="ECO:0000256" key="1">
    <source>
        <dbReference type="SAM" id="MobiDB-lite"/>
    </source>
</evidence>
<gene>
    <name evidence="2" type="ORF">NCG91_00015</name>
</gene>
<dbReference type="Proteomes" id="UP001202243">
    <property type="component" value="Unassembled WGS sequence"/>
</dbReference>
<comment type="caution">
    <text evidence="2">The sequence shown here is derived from an EMBL/GenBank/DDBJ whole genome shotgun (WGS) entry which is preliminary data.</text>
</comment>
<feature type="region of interest" description="Disordered" evidence="1">
    <location>
        <begin position="9"/>
        <end position="37"/>
    </location>
</feature>
<keyword evidence="3" id="KW-1185">Reference proteome</keyword>
<evidence type="ECO:0000313" key="2">
    <source>
        <dbReference type="EMBL" id="MCM2563976.1"/>
    </source>
</evidence>
<sequence>MLIIDAYPKSEQENAGRMENNQARPCQRASQKRGAEVERNRKVVSDYIGMAERGSFIKAPGGAAELAGIIQDAPPAKVWPKRRQKK</sequence>
<name>A0ABT0WIS5_9BURK</name>
<proteinExistence type="predicted"/>